<dbReference type="GO" id="GO:0016787">
    <property type="term" value="F:hydrolase activity"/>
    <property type="evidence" value="ECO:0007669"/>
    <property type="project" value="UniProtKB-KW"/>
</dbReference>
<dbReference type="Pfam" id="PF04909">
    <property type="entry name" value="Amidohydro_2"/>
    <property type="match status" value="1"/>
</dbReference>
<evidence type="ECO:0000313" key="2">
    <source>
        <dbReference type="EMBL" id="PZQ51273.1"/>
    </source>
</evidence>
<dbReference type="Gene3D" id="3.20.20.140">
    <property type="entry name" value="Metal-dependent hydrolases"/>
    <property type="match status" value="1"/>
</dbReference>
<dbReference type="PANTHER" id="PTHR42889">
    <property type="entry name" value="BLR3681 PROTEIN"/>
    <property type="match status" value="1"/>
</dbReference>
<dbReference type="Proteomes" id="UP000249185">
    <property type="component" value="Unassembled WGS sequence"/>
</dbReference>
<dbReference type="EMBL" id="QFPW01000002">
    <property type="protein sequence ID" value="PZQ51273.1"/>
    <property type="molecule type" value="Genomic_DNA"/>
</dbReference>
<dbReference type="InterPro" id="IPR006680">
    <property type="entry name" value="Amidohydro-rel"/>
</dbReference>
<accession>A0A2W5Q956</accession>
<sequence>MYITPEGKEIFVVDGHIHFWDGSPENQRNIHGKQFVECFYAYHNALSPKEELWEKSHFEKYSADDLYRDLFIDGPDDMAIIQTTVLKDFYKNGFGCIKRSHEMASRAKDRFIINGSYDPRDGEQALEYIHFMKETYDIKGVKLYTAEWKGESKGWKLNDPWAYRCFELLDKLGIKNVHIHKGPTIIPLNKDAFDVHDVDYCATDFQNLNFIVEHCGQPRLDDFCWIAVQETNVYGGLAVVLPFIHSRPRYFGEMIAELLFWVGPDKLLFSSDYAIWTPKWLVEKFWNYQIPEDIAAERGVQLTDEIKEKILGLNAARLYNIDIEDRKAKLRSDPVKIAAE</sequence>
<gene>
    <name evidence="2" type="ORF">DI556_03625</name>
</gene>
<dbReference type="InterPro" id="IPR032466">
    <property type="entry name" value="Metal_Hydrolase"/>
</dbReference>
<dbReference type="PANTHER" id="PTHR42889:SF1">
    <property type="entry name" value="BLR3681 PROTEIN"/>
    <property type="match status" value="1"/>
</dbReference>
<evidence type="ECO:0000313" key="3">
    <source>
        <dbReference type="Proteomes" id="UP000249185"/>
    </source>
</evidence>
<protein>
    <submittedName>
        <fullName evidence="2">Amidohydrolase</fullName>
    </submittedName>
</protein>
<comment type="caution">
    <text evidence="2">The sequence shown here is derived from an EMBL/GenBank/DDBJ whole genome shotgun (WGS) entry which is preliminary data.</text>
</comment>
<feature type="domain" description="Amidohydrolase-related" evidence="1">
    <location>
        <begin position="13"/>
        <end position="321"/>
    </location>
</feature>
<dbReference type="SUPFAM" id="SSF51556">
    <property type="entry name" value="Metallo-dependent hydrolases"/>
    <property type="match status" value="1"/>
</dbReference>
<proteinExistence type="predicted"/>
<dbReference type="AlphaFoldDB" id="A0A2W5Q956"/>
<dbReference type="CDD" id="cd01292">
    <property type="entry name" value="metallo-dependent_hydrolases"/>
    <property type="match status" value="1"/>
</dbReference>
<keyword evidence="2" id="KW-0378">Hydrolase</keyword>
<reference evidence="2 3" key="1">
    <citation type="submission" date="2017-08" db="EMBL/GenBank/DDBJ databases">
        <title>Infants hospitalized years apart are colonized by the same room-sourced microbial strains.</title>
        <authorList>
            <person name="Brooks B."/>
            <person name="Olm M.R."/>
            <person name="Firek B.A."/>
            <person name="Baker R."/>
            <person name="Thomas B.C."/>
            <person name="Morowitz M.J."/>
            <person name="Banfield J.F."/>
        </authorList>
    </citation>
    <scope>NUCLEOTIDE SEQUENCE [LARGE SCALE GENOMIC DNA]</scope>
    <source>
        <strain evidence="2">S2_005_002_R2_34</strain>
    </source>
</reference>
<evidence type="ECO:0000259" key="1">
    <source>
        <dbReference type="Pfam" id="PF04909"/>
    </source>
</evidence>
<name>A0A2W5Q956_RHOSU</name>
<organism evidence="2 3">
    <name type="scientific">Rhodovulum sulfidophilum</name>
    <name type="common">Rhodobacter sulfidophilus</name>
    <dbReference type="NCBI Taxonomy" id="35806"/>
    <lineage>
        <taxon>Bacteria</taxon>
        <taxon>Pseudomonadati</taxon>
        <taxon>Pseudomonadota</taxon>
        <taxon>Alphaproteobacteria</taxon>
        <taxon>Rhodobacterales</taxon>
        <taxon>Paracoccaceae</taxon>
        <taxon>Rhodovulum</taxon>
    </lineage>
</organism>